<keyword evidence="3" id="KW-0963">Cytoplasm</keyword>
<protein>
    <recommendedName>
        <fullName evidence="2">guanylate cyclase</fullName>
        <ecNumber evidence="2">4.6.1.2</ecNumber>
    </recommendedName>
</protein>
<dbReference type="Proteomes" id="UP000678499">
    <property type="component" value="Unassembled WGS sequence"/>
</dbReference>
<dbReference type="InterPro" id="IPR042463">
    <property type="entry name" value="HNOB_dom_associated_sf"/>
</dbReference>
<evidence type="ECO:0000313" key="9">
    <source>
        <dbReference type="EMBL" id="CAD7283068.1"/>
    </source>
</evidence>
<dbReference type="Gene3D" id="3.30.450.260">
    <property type="entry name" value="Haem NO binding associated domain"/>
    <property type="match status" value="1"/>
</dbReference>
<dbReference type="Pfam" id="PF00211">
    <property type="entry name" value="Guanylate_cyc"/>
    <property type="match status" value="1"/>
</dbReference>
<dbReference type="GO" id="GO:0019934">
    <property type="term" value="P:cGMP-mediated signaling"/>
    <property type="evidence" value="ECO:0007669"/>
    <property type="project" value="TreeGrafter"/>
</dbReference>
<dbReference type="InterPro" id="IPR024096">
    <property type="entry name" value="NO_sig/Golgi_transp_ligand-bd"/>
</dbReference>
<dbReference type="GO" id="GO:0020037">
    <property type="term" value="F:heme binding"/>
    <property type="evidence" value="ECO:0007669"/>
    <property type="project" value="InterPro"/>
</dbReference>
<dbReference type="SUPFAM" id="SSF111126">
    <property type="entry name" value="Ligand-binding domain in the NO signalling and Golgi transport"/>
    <property type="match status" value="1"/>
</dbReference>
<dbReference type="SMART" id="SM00044">
    <property type="entry name" value="CYCc"/>
    <property type="match status" value="1"/>
</dbReference>
<reference evidence="9" key="1">
    <citation type="submission" date="2020-11" db="EMBL/GenBank/DDBJ databases">
        <authorList>
            <person name="Tran Van P."/>
        </authorList>
    </citation>
    <scope>NUCLEOTIDE SEQUENCE</scope>
</reference>
<dbReference type="GO" id="GO:0008074">
    <property type="term" value="C:guanylate cyclase complex, soluble"/>
    <property type="evidence" value="ECO:0007669"/>
    <property type="project" value="TreeGrafter"/>
</dbReference>
<gene>
    <name evidence="9" type="ORF">NMOB1V02_LOCUS10686</name>
</gene>
<sequence>MEYGEDVWHDVLEKASLARNTIFSTHQIYPDSIIGDIATSCAELTGFGSTTDDFFEFFGRCFVRGNKHFTHIFHTFKRFWSHYGYDKFVRASGRTFRDFLQGIDNIHHQMRFGYPKMISPSMFVTQEHAGGALLHYKSTSTQEFLSMLTQGSLPVAPSENPCSVMLASQNRGCSFDKYGMLGIKKRRSKRPGFSTYVMGQLSQVGSDFYDMDLDIEIKEMSSSSDQTLTSATHTTVFSLRFENTAFVENLQQQLMREKAVGKMPAVKSGLFLNLFPFCVIFDRDMIIIDAGIKLVELIGTDDFVGNKFGRYLTIRRPKMEGISQLQNVFFEIQVSKKGSVTNSAIDEMTNGQLPGSTTNANVSTAEEEEVSQFPSERRGSVTNKPLLLRGRMNVMPEWGCLAFICMPLISSLDELQQLGLFLTDLSMHDLSREMVLAGWQHNAKFFKIHTLVTFLKVDKVCLKLKKQEERSQRLEESLNLLDQWKQRGDELLYSMIPQTVAEKLRVGGDSISTCQSIEEVTVIFSELIMANQDSMAPMEIVTCMNAVFSAFDAIMDRHDVYKVETIGQIYMCVSGAPDPNPRHATSSARVAIAMLRDMHRIRASSEAYSQCTIRLGMSSGAVVAGVVGLKLPRYCMFGDTVNTASRMQSSGLPGKVHLSELCKKFLEETEFNVEYRGLITVKGKGDLRTYWLITPDFANGVDETTTNQ</sequence>
<dbReference type="EMBL" id="OA886791">
    <property type="protein sequence ID" value="CAD7283068.1"/>
    <property type="molecule type" value="Genomic_DNA"/>
</dbReference>
<keyword evidence="10" id="KW-1185">Reference proteome</keyword>
<evidence type="ECO:0000256" key="6">
    <source>
        <dbReference type="ARBA" id="ARBA00023239"/>
    </source>
</evidence>
<evidence type="ECO:0000256" key="2">
    <source>
        <dbReference type="ARBA" id="ARBA00012202"/>
    </source>
</evidence>
<accession>A0A7R9BWR9</accession>
<evidence type="ECO:0000256" key="5">
    <source>
        <dbReference type="ARBA" id="ARBA00023134"/>
    </source>
</evidence>
<organism evidence="9">
    <name type="scientific">Notodromas monacha</name>
    <dbReference type="NCBI Taxonomy" id="399045"/>
    <lineage>
        <taxon>Eukaryota</taxon>
        <taxon>Metazoa</taxon>
        <taxon>Ecdysozoa</taxon>
        <taxon>Arthropoda</taxon>
        <taxon>Crustacea</taxon>
        <taxon>Oligostraca</taxon>
        <taxon>Ostracoda</taxon>
        <taxon>Podocopa</taxon>
        <taxon>Podocopida</taxon>
        <taxon>Cypridocopina</taxon>
        <taxon>Cypridoidea</taxon>
        <taxon>Cyprididae</taxon>
        <taxon>Notodromas</taxon>
    </lineage>
</organism>
<evidence type="ECO:0000256" key="4">
    <source>
        <dbReference type="ARBA" id="ARBA00022741"/>
    </source>
</evidence>
<dbReference type="EC" id="4.6.1.2" evidence="2"/>
<dbReference type="InterPro" id="IPR001054">
    <property type="entry name" value="A/G_cyclase"/>
</dbReference>
<keyword evidence="6" id="KW-0456">Lyase</keyword>
<dbReference type="GO" id="GO:0070482">
    <property type="term" value="P:response to oxygen levels"/>
    <property type="evidence" value="ECO:0007669"/>
    <property type="project" value="TreeGrafter"/>
</dbReference>
<keyword evidence="7" id="KW-0141">cGMP biosynthesis</keyword>
<dbReference type="AlphaFoldDB" id="A0A7R9BWR9"/>
<dbReference type="CDD" id="cd07302">
    <property type="entry name" value="CHD"/>
    <property type="match status" value="1"/>
</dbReference>
<dbReference type="InterPro" id="IPR011645">
    <property type="entry name" value="HNOB_dom_associated"/>
</dbReference>
<dbReference type="Gene3D" id="6.10.250.780">
    <property type="match status" value="1"/>
</dbReference>
<dbReference type="Gene3D" id="3.30.70.1230">
    <property type="entry name" value="Nucleotide cyclase"/>
    <property type="match status" value="1"/>
</dbReference>
<evidence type="ECO:0000256" key="3">
    <source>
        <dbReference type="ARBA" id="ARBA00022490"/>
    </source>
</evidence>
<evidence type="ECO:0000256" key="1">
    <source>
        <dbReference type="ARBA" id="ARBA00004496"/>
    </source>
</evidence>
<dbReference type="InterPro" id="IPR011644">
    <property type="entry name" value="Heme_NO-bd"/>
</dbReference>
<comment type="subcellular location">
    <subcellularLocation>
        <location evidence="1">Cytoplasm</location>
    </subcellularLocation>
</comment>
<dbReference type="EMBL" id="CAJPEX010004754">
    <property type="protein sequence ID" value="CAG0923220.1"/>
    <property type="molecule type" value="Genomic_DNA"/>
</dbReference>
<evidence type="ECO:0000313" key="10">
    <source>
        <dbReference type="Proteomes" id="UP000678499"/>
    </source>
</evidence>
<dbReference type="InterPro" id="IPR038158">
    <property type="entry name" value="H-NOX_domain_sf"/>
</dbReference>
<name>A0A7R9BWR9_9CRUS</name>
<proteinExistence type="predicted"/>
<evidence type="ECO:0000256" key="7">
    <source>
        <dbReference type="ARBA" id="ARBA00023293"/>
    </source>
</evidence>
<keyword evidence="5" id="KW-0342">GTP-binding</keyword>
<dbReference type="GO" id="GO:0005525">
    <property type="term" value="F:GTP binding"/>
    <property type="evidence" value="ECO:0007669"/>
    <property type="project" value="UniProtKB-KW"/>
</dbReference>
<dbReference type="Pfam" id="PF07701">
    <property type="entry name" value="HNOBA"/>
    <property type="match status" value="1"/>
</dbReference>
<dbReference type="GO" id="GO:0004383">
    <property type="term" value="F:guanylate cyclase activity"/>
    <property type="evidence" value="ECO:0007669"/>
    <property type="project" value="UniProtKB-EC"/>
</dbReference>
<dbReference type="InterPro" id="IPR029787">
    <property type="entry name" value="Nucleotide_cyclase"/>
</dbReference>
<dbReference type="SUPFAM" id="SSF55073">
    <property type="entry name" value="Nucleotide cyclase"/>
    <property type="match status" value="1"/>
</dbReference>
<dbReference type="PROSITE" id="PS50125">
    <property type="entry name" value="GUANYLATE_CYCLASE_2"/>
    <property type="match status" value="1"/>
</dbReference>
<dbReference type="Gene3D" id="3.90.1520.10">
    <property type="entry name" value="H-NOX domain"/>
    <property type="match status" value="1"/>
</dbReference>
<dbReference type="PANTHER" id="PTHR45655:SF5">
    <property type="entry name" value="SOLUBLE GUANYLATE CYCLASE 89DA-RELATED"/>
    <property type="match status" value="1"/>
</dbReference>
<keyword evidence="4" id="KW-0547">Nucleotide-binding</keyword>
<feature type="domain" description="Guanylate cyclase" evidence="8">
    <location>
        <begin position="524"/>
        <end position="648"/>
    </location>
</feature>
<dbReference type="PANTHER" id="PTHR45655">
    <property type="entry name" value="GUANYLATE CYCLASE SOLUBLE SUBUNIT BETA-2"/>
    <property type="match status" value="1"/>
</dbReference>
<dbReference type="Pfam" id="PF07700">
    <property type="entry name" value="HNOB"/>
    <property type="match status" value="1"/>
</dbReference>
<evidence type="ECO:0000259" key="8">
    <source>
        <dbReference type="PROSITE" id="PS50125"/>
    </source>
</evidence>
<dbReference type="OrthoDB" id="1890790at2759"/>